<dbReference type="OrthoDB" id="10443870at2759"/>
<sequence>MAEQPHCNVDATEGPTPPPLFKVVTAAGKVSTRAAAIAACRAEGRLLVDVTPANKETLLALVRASPGIKMNPFDGVTIASWNGDSVAGVGMQMLFTKQFSMVALVLAPVYPLCALP</sequence>
<proteinExistence type="predicted"/>
<reference evidence="2" key="2">
    <citation type="submission" date="2009-11" db="EMBL/GenBank/DDBJ databases">
        <title>The Genome Sequence of Allomyces macrogynus strain ATCC 38327.</title>
        <authorList>
            <consortium name="The Broad Institute Genome Sequencing Platform"/>
            <person name="Russ C."/>
            <person name="Cuomo C."/>
            <person name="Shea T."/>
            <person name="Young S.K."/>
            <person name="Zeng Q."/>
            <person name="Koehrsen M."/>
            <person name="Haas B."/>
            <person name="Borodovsky M."/>
            <person name="Guigo R."/>
            <person name="Alvarado L."/>
            <person name="Berlin A."/>
            <person name="Borenstein D."/>
            <person name="Chen Z."/>
            <person name="Engels R."/>
            <person name="Freedman E."/>
            <person name="Gellesch M."/>
            <person name="Goldberg J."/>
            <person name="Griggs A."/>
            <person name="Gujja S."/>
            <person name="Heiman D."/>
            <person name="Hepburn T."/>
            <person name="Howarth C."/>
            <person name="Jen D."/>
            <person name="Larson L."/>
            <person name="Lewis B."/>
            <person name="Mehta T."/>
            <person name="Park D."/>
            <person name="Pearson M."/>
            <person name="Roberts A."/>
            <person name="Saif S."/>
            <person name="Shenoy N."/>
            <person name="Sisk P."/>
            <person name="Stolte C."/>
            <person name="Sykes S."/>
            <person name="Walk T."/>
            <person name="White J."/>
            <person name="Yandava C."/>
            <person name="Burger G."/>
            <person name="Gray M.W."/>
            <person name="Holland P.W.H."/>
            <person name="King N."/>
            <person name="Lang F.B.F."/>
            <person name="Roger A.J."/>
            <person name="Ruiz-Trillo I."/>
            <person name="Lander E."/>
            <person name="Nusbaum C."/>
        </authorList>
    </citation>
    <scope>NUCLEOTIDE SEQUENCE [LARGE SCALE GENOMIC DNA]</scope>
    <source>
        <strain evidence="2">ATCC 38327</strain>
    </source>
</reference>
<accession>A0A0L0T1D4</accession>
<dbReference type="VEuPathDB" id="FungiDB:AMAG_13069"/>
<reference evidence="1 2" key="1">
    <citation type="submission" date="2009-11" db="EMBL/GenBank/DDBJ databases">
        <title>Annotation of Allomyces macrogynus ATCC 38327.</title>
        <authorList>
            <consortium name="The Broad Institute Genome Sequencing Platform"/>
            <person name="Russ C."/>
            <person name="Cuomo C."/>
            <person name="Burger G."/>
            <person name="Gray M.W."/>
            <person name="Holland P.W.H."/>
            <person name="King N."/>
            <person name="Lang F.B.F."/>
            <person name="Roger A.J."/>
            <person name="Ruiz-Trillo I."/>
            <person name="Young S.K."/>
            <person name="Zeng Q."/>
            <person name="Gargeya S."/>
            <person name="Fitzgerald M."/>
            <person name="Haas B."/>
            <person name="Abouelleil A."/>
            <person name="Alvarado L."/>
            <person name="Arachchi H.M."/>
            <person name="Berlin A."/>
            <person name="Chapman S.B."/>
            <person name="Gearin G."/>
            <person name="Goldberg J."/>
            <person name="Griggs A."/>
            <person name="Gujja S."/>
            <person name="Hansen M."/>
            <person name="Heiman D."/>
            <person name="Howarth C."/>
            <person name="Larimer J."/>
            <person name="Lui A."/>
            <person name="MacDonald P.J.P."/>
            <person name="McCowen C."/>
            <person name="Montmayeur A."/>
            <person name="Murphy C."/>
            <person name="Neiman D."/>
            <person name="Pearson M."/>
            <person name="Priest M."/>
            <person name="Roberts A."/>
            <person name="Saif S."/>
            <person name="Shea T."/>
            <person name="Sisk P."/>
            <person name="Stolte C."/>
            <person name="Sykes S."/>
            <person name="Wortman J."/>
            <person name="Nusbaum C."/>
            <person name="Birren B."/>
        </authorList>
    </citation>
    <scope>NUCLEOTIDE SEQUENCE [LARGE SCALE GENOMIC DNA]</scope>
    <source>
        <strain evidence="1 2">ATCC 38327</strain>
    </source>
</reference>
<organism evidence="1 2">
    <name type="scientific">Allomyces macrogynus (strain ATCC 38327)</name>
    <name type="common">Allomyces javanicus var. macrogynus</name>
    <dbReference type="NCBI Taxonomy" id="578462"/>
    <lineage>
        <taxon>Eukaryota</taxon>
        <taxon>Fungi</taxon>
        <taxon>Fungi incertae sedis</taxon>
        <taxon>Blastocladiomycota</taxon>
        <taxon>Blastocladiomycetes</taxon>
        <taxon>Blastocladiales</taxon>
        <taxon>Blastocladiaceae</taxon>
        <taxon>Allomyces</taxon>
    </lineage>
</organism>
<keyword evidence="2" id="KW-1185">Reference proteome</keyword>
<evidence type="ECO:0000313" key="2">
    <source>
        <dbReference type="Proteomes" id="UP000054350"/>
    </source>
</evidence>
<evidence type="ECO:0000313" key="1">
    <source>
        <dbReference type="EMBL" id="KNE68414.1"/>
    </source>
</evidence>
<dbReference type="EMBL" id="GG745356">
    <property type="protein sequence ID" value="KNE68414.1"/>
    <property type="molecule type" value="Genomic_DNA"/>
</dbReference>
<gene>
    <name evidence="1" type="ORF">AMAG_13069</name>
</gene>
<name>A0A0L0T1D4_ALLM3</name>
<protein>
    <submittedName>
        <fullName evidence="1">Uncharacterized protein</fullName>
    </submittedName>
</protein>
<dbReference type="Proteomes" id="UP000054350">
    <property type="component" value="Unassembled WGS sequence"/>
</dbReference>
<dbReference type="AlphaFoldDB" id="A0A0L0T1D4"/>